<dbReference type="Proteomes" id="UP001152646">
    <property type="component" value="Unassembled WGS sequence"/>
</dbReference>
<accession>A0A9W4IHW9</accession>
<protein>
    <submittedName>
        <fullName evidence="2">Uncharacterized protein</fullName>
    </submittedName>
</protein>
<gene>
    <name evidence="2" type="ORF">PSALAMII_LOCUS2072</name>
</gene>
<dbReference type="AlphaFoldDB" id="A0A9W4IHW9"/>
<feature type="compositionally biased region" description="Polar residues" evidence="1">
    <location>
        <begin position="78"/>
        <end position="87"/>
    </location>
</feature>
<proteinExistence type="predicted"/>
<feature type="region of interest" description="Disordered" evidence="1">
    <location>
        <begin position="77"/>
        <end position="119"/>
    </location>
</feature>
<organism evidence="2 3">
    <name type="scientific">Penicillium salamii</name>
    <dbReference type="NCBI Taxonomy" id="1612424"/>
    <lineage>
        <taxon>Eukaryota</taxon>
        <taxon>Fungi</taxon>
        <taxon>Dikarya</taxon>
        <taxon>Ascomycota</taxon>
        <taxon>Pezizomycotina</taxon>
        <taxon>Eurotiomycetes</taxon>
        <taxon>Eurotiomycetidae</taxon>
        <taxon>Eurotiales</taxon>
        <taxon>Aspergillaceae</taxon>
        <taxon>Penicillium</taxon>
    </lineage>
</organism>
<dbReference type="EMBL" id="CAJVPA010000083">
    <property type="protein sequence ID" value="CAG8308315.1"/>
    <property type="molecule type" value="Genomic_DNA"/>
</dbReference>
<sequence>MLRYPASANYAALTKPAFQFRTRSQLTCSTFTVRTSSLPIAFTLFQLSFSSMTSSHHQPSAIQPNGYASRFAGLMSPEQEQNPQEAASSRHKHQPPLQEMPSYSSQLKSALAQKASLQDSDMNTRVKKIENFMSDIQQNGFADMLAENTTLLSETTVLKDRIQELEESQETMRARLNELCKVNGVSTVQSDPKRRKRARPL</sequence>
<dbReference type="OrthoDB" id="5600002at2759"/>
<name>A0A9W4IHW9_9EURO</name>
<comment type="caution">
    <text evidence="2">The sequence shown here is derived from an EMBL/GenBank/DDBJ whole genome shotgun (WGS) entry which is preliminary data.</text>
</comment>
<evidence type="ECO:0000313" key="3">
    <source>
        <dbReference type="Proteomes" id="UP001152646"/>
    </source>
</evidence>
<evidence type="ECO:0000256" key="1">
    <source>
        <dbReference type="SAM" id="MobiDB-lite"/>
    </source>
</evidence>
<reference evidence="2" key="1">
    <citation type="submission" date="2021-07" db="EMBL/GenBank/DDBJ databases">
        <authorList>
            <person name="Branca A.L. A."/>
        </authorList>
    </citation>
    <scope>NUCLEOTIDE SEQUENCE</scope>
</reference>
<evidence type="ECO:0000313" key="2">
    <source>
        <dbReference type="EMBL" id="CAG8308315.1"/>
    </source>
</evidence>